<protein>
    <submittedName>
        <fullName evidence="1">Uncharacterized protein</fullName>
    </submittedName>
</protein>
<name>A0A5J4NX07_9TREM</name>
<dbReference type="EMBL" id="QNGE01000537">
    <property type="protein sequence ID" value="KAA3680093.1"/>
    <property type="molecule type" value="Genomic_DNA"/>
</dbReference>
<comment type="caution">
    <text evidence="1">The sequence shown here is derived from an EMBL/GenBank/DDBJ whole genome shotgun (WGS) entry which is preliminary data.</text>
</comment>
<dbReference type="AlphaFoldDB" id="A0A5J4NX07"/>
<evidence type="ECO:0000313" key="1">
    <source>
        <dbReference type="EMBL" id="KAA3680093.1"/>
    </source>
</evidence>
<sequence>MALLSDKLDKLCDLYYRQKSFMVGSTMKWLIKETQDGELFILSVTPSNLFPENIVQACLQQQQSYFVTVVKEPKYVKVINSTMQSMAMNVTESSGLTDWTDASAAVSYEAVKPKYVDSTNVLEEHSKNFREEIIFQQM</sequence>
<keyword evidence="2" id="KW-1185">Reference proteome</keyword>
<gene>
    <name evidence="1" type="ORF">DEA37_0000121</name>
</gene>
<reference evidence="1 2" key="1">
    <citation type="journal article" date="2019" name="Gigascience">
        <title>Whole-genome sequence of the oriental lung fluke Paragonimus westermani.</title>
        <authorList>
            <person name="Oey H."/>
            <person name="Zakrzewski M."/>
            <person name="Narain K."/>
            <person name="Devi K.R."/>
            <person name="Agatsuma T."/>
            <person name="Nawaratna S."/>
            <person name="Gobert G.N."/>
            <person name="Jones M.K."/>
            <person name="Ragan M.A."/>
            <person name="McManus D.P."/>
            <person name="Krause L."/>
        </authorList>
    </citation>
    <scope>NUCLEOTIDE SEQUENCE [LARGE SCALE GENOMIC DNA]</scope>
    <source>
        <strain evidence="1 2">IND2009</strain>
    </source>
</reference>
<accession>A0A5J4NX07</accession>
<dbReference type="Proteomes" id="UP000324629">
    <property type="component" value="Unassembled WGS sequence"/>
</dbReference>
<evidence type="ECO:0000313" key="2">
    <source>
        <dbReference type="Proteomes" id="UP000324629"/>
    </source>
</evidence>
<organism evidence="1 2">
    <name type="scientific">Paragonimus westermani</name>
    <dbReference type="NCBI Taxonomy" id="34504"/>
    <lineage>
        <taxon>Eukaryota</taxon>
        <taxon>Metazoa</taxon>
        <taxon>Spiralia</taxon>
        <taxon>Lophotrochozoa</taxon>
        <taxon>Platyhelminthes</taxon>
        <taxon>Trematoda</taxon>
        <taxon>Digenea</taxon>
        <taxon>Plagiorchiida</taxon>
        <taxon>Troglotremata</taxon>
        <taxon>Troglotrematidae</taxon>
        <taxon>Paragonimus</taxon>
    </lineage>
</organism>
<proteinExistence type="predicted"/>